<dbReference type="InterPro" id="IPR011009">
    <property type="entry name" value="Kinase-like_dom_sf"/>
</dbReference>
<sequence length="509" mass="57760">MERLGRVWTRLSVRRPTLPAVDPTADDDDDDDLPDTKNAVFEMFSQSTASNHRKSEAANPHRARGSVDGVARLSSASPQRKLRSPLPARSVNVGIPLPKASVDSSSSPPSKSLALPKPKNVSPLGEKRSHNIHEESTSVHPPSPSLHRSTKENVHVSSRTAETSDVVNPRRSSVFVKRGSVSMEPIKKVNLEDVYHVYKQLGTGRFGYIKLAEHKQSKQKIAIKFFPRPQTKQVDFVREYNYSFFLSPHPQIIDTYEGMYQTGDDSAFFFVQEFCPRASLREAVEATNQQGLGEANTKKVFGAVLSAIEFMHNENLVHRNLKAENILLFDSNDFSKAKLTDFGLTRKVDAAVKYLEYVNNYHAPELCETVVNEVLTVNKSTDIWALGVIFYYCMKGRFPWQKASIMCKPYWEWEQWLKRKNPTLPKRWTPFSEKALKLMKKTLTPRVKDRWTAKDMRKCITKEKLLKPVKHDGNAKGDGKKKSTLQHWINTTLSAMAEISEQVVSARDD</sequence>
<dbReference type="InterPro" id="IPR000719">
    <property type="entry name" value="Prot_kinase_dom"/>
</dbReference>
<proteinExistence type="predicted"/>
<evidence type="ECO:0000259" key="3">
    <source>
        <dbReference type="PROSITE" id="PS50011"/>
    </source>
</evidence>
<feature type="compositionally biased region" description="Low complexity" evidence="2">
    <location>
        <begin position="96"/>
        <end position="119"/>
    </location>
</feature>
<dbReference type="Proteomes" id="UP000024635">
    <property type="component" value="Unassembled WGS sequence"/>
</dbReference>
<dbReference type="OrthoDB" id="6513151at2759"/>
<accession>A0A016TAE9</accession>
<dbReference type="Gene3D" id="3.30.200.20">
    <property type="entry name" value="Phosphorylase Kinase, domain 1"/>
    <property type="match status" value="1"/>
</dbReference>
<evidence type="ECO:0000256" key="2">
    <source>
        <dbReference type="SAM" id="MobiDB-lite"/>
    </source>
</evidence>
<feature type="binding site" evidence="1">
    <location>
        <position position="224"/>
    </location>
    <ligand>
        <name>ATP</name>
        <dbReference type="ChEBI" id="CHEBI:30616"/>
    </ligand>
</feature>
<evidence type="ECO:0000313" key="4">
    <source>
        <dbReference type="EMBL" id="EYB99616.1"/>
    </source>
</evidence>
<name>A0A016TAE9_9BILA</name>
<comment type="caution">
    <text evidence="4">The sequence shown here is derived from an EMBL/GenBank/DDBJ whole genome shotgun (WGS) entry which is preliminary data.</text>
</comment>
<dbReference type="EMBL" id="JARK01001457">
    <property type="protein sequence ID" value="EYB99616.1"/>
    <property type="molecule type" value="Genomic_DNA"/>
</dbReference>
<dbReference type="PANTHER" id="PTHR24359">
    <property type="entry name" value="SERINE/THREONINE-PROTEIN KINASE SBK1"/>
    <property type="match status" value="1"/>
</dbReference>
<keyword evidence="5" id="KW-1185">Reference proteome</keyword>
<evidence type="ECO:0000256" key="1">
    <source>
        <dbReference type="PROSITE-ProRule" id="PRU10141"/>
    </source>
</evidence>
<organism evidence="4 5">
    <name type="scientific">Ancylostoma ceylanicum</name>
    <dbReference type="NCBI Taxonomy" id="53326"/>
    <lineage>
        <taxon>Eukaryota</taxon>
        <taxon>Metazoa</taxon>
        <taxon>Ecdysozoa</taxon>
        <taxon>Nematoda</taxon>
        <taxon>Chromadorea</taxon>
        <taxon>Rhabditida</taxon>
        <taxon>Rhabditina</taxon>
        <taxon>Rhabditomorpha</taxon>
        <taxon>Strongyloidea</taxon>
        <taxon>Ancylostomatidae</taxon>
        <taxon>Ancylostomatinae</taxon>
        <taxon>Ancylostoma</taxon>
    </lineage>
</organism>
<dbReference type="SUPFAM" id="SSF56112">
    <property type="entry name" value="Protein kinase-like (PK-like)"/>
    <property type="match status" value="1"/>
</dbReference>
<dbReference type="Pfam" id="PF00069">
    <property type="entry name" value="Pkinase"/>
    <property type="match status" value="1"/>
</dbReference>
<protein>
    <recommendedName>
        <fullName evidence="3">Protein kinase domain-containing protein</fullName>
    </recommendedName>
</protein>
<feature type="region of interest" description="Disordered" evidence="2">
    <location>
        <begin position="15"/>
        <end position="165"/>
    </location>
</feature>
<dbReference type="PANTHER" id="PTHR24359:SF1">
    <property type="entry name" value="INHIBITOR OF NUCLEAR FACTOR KAPPA-B KINASE EPSILON SUBUNIT HOMOLOG 1-RELATED"/>
    <property type="match status" value="1"/>
</dbReference>
<gene>
    <name evidence="4" type="primary">Acey_s0121.g961</name>
    <name evidence="4" type="synonym">Acey-C01C4.3</name>
    <name evidence="4" type="ORF">Y032_0121g961</name>
</gene>
<dbReference type="PROSITE" id="PS00107">
    <property type="entry name" value="PROTEIN_KINASE_ATP"/>
    <property type="match status" value="1"/>
</dbReference>
<keyword evidence="1" id="KW-0547">Nucleotide-binding</keyword>
<dbReference type="GO" id="GO:0005524">
    <property type="term" value="F:ATP binding"/>
    <property type="evidence" value="ECO:0007669"/>
    <property type="project" value="UniProtKB-UniRule"/>
</dbReference>
<evidence type="ECO:0000313" key="5">
    <source>
        <dbReference type="Proteomes" id="UP000024635"/>
    </source>
</evidence>
<reference evidence="5" key="1">
    <citation type="journal article" date="2015" name="Nat. Genet.">
        <title>The genome and transcriptome of the zoonotic hookworm Ancylostoma ceylanicum identify infection-specific gene families.</title>
        <authorList>
            <person name="Schwarz E.M."/>
            <person name="Hu Y."/>
            <person name="Antoshechkin I."/>
            <person name="Miller M.M."/>
            <person name="Sternberg P.W."/>
            <person name="Aroian R.V."/>
        </authorList>
    </citation>
    <scope>NUCLEOTIDE SEQUENCE</scope>
    <source>
        <strain evidence="5">HY135</strain>
    </source>
</reference>
<dbReference type="Gene3D" id="1.10.510.10">
    <property type="entry name" value="Transferase(Phosphotransferase) domain 1"/>
    <property type="match status" value="1"/>
</dbReference>
<dbReference type="PROSITE" id="PS50011">
    <property type="entry name" value="PROTEIN_KINASE_DOM"/>
    <property type="match status" value="1"/>
</dbReference>
<feature type="compositionally biased region" description="Basic and acidic residues" evidence="2">
    <location>
        <begin position="125"/>
        <end position="137"/>
    </location>
</feature>
<dbReference type="InterPro" id="IPR017441">
    <property type="entry name" value="Protein_kinase_ATP_BS"/>
</dbReference>
<keyword evidence="1" id="KW-0067">ATP-binding</keyword>
<dbReference type="AlphaFoldDB" id="A0A016TAE9"/>
<feature type="compositionally biased region" description="Acidic residues" evidence="2">
    <location>
        <begin position="24"/>
        <end position="33"/>
    </location>
</feature>
<feature type="domain" description="Protein kinase" evidence="3">
    <location>
        <begin position="195"/>
        <end position="466"/>
    </location>
</feature>
<dbReference type="GO" id="GO:0004674">
    <property type="term" value="F:protein serine/threonine kinase activity"/>
    <property type="evidence" value="ECO:0007669"/>
    <property type="project" value="TreeGrafter"/>
</dbReference>
<feature type="compositionally biased region" description="Polar residues" evidence="2">
    <location>
        <begin position="155"/>
        <end position="165"/>
    </location>
</feature>